<sequence length="176" mass="20720">MKNKNEIESGFKTPPHYFQNFNQKLKVKMKDERTDEVIPGFKVPEAYFDHLTPRIKTKIAEETKFEKASQSKVVSLSYWMKTAAAVLVVLGSLWFFSLNKKVKPKASNTLVIENLDQQLINLYVEDYILPYDDLSFDLYNEFQINDIAEHDLMEVDQQKILNYFEEDLYDADFLNK</sequence>
<evidence type="ECO:0000313" key="2">
    <source>
        <dbReference type="EMBL" id="NGZ88756.1"/>
    </source>
</evidence>
<accession>A0A967AE13</accession>
<organism evidence="2 3">
    <name type="scientific">Psychroflexus maritimus</name>
    <dbReference type="NCBI Taxonomy" id="2714865"/>
    <lineage>
        <taxon>Bacteria</taxon>
        <taxon>Pseudomonadati</taxon>
        <taxon>Bacteroidota</taxon>
        <taxon>Flavobacteriia</taxon>
        <taxon>Flavobacteriales</taxon>
        <taxon>Flavobacteriaceae</taxon>
        <taxon>Psychroflexus</taxon>
    </lineage>
</organism>
<dbReference type="Proteomes" id="UP000643701">
    <property type="component" value="Unassembled WGS sequence"/>
</dbReference>
<keyword evidence="3" id="KW-1185">Reference proteome</keyword>
<keyword evidence="1" id="KW-0472">Membrane</keyword>
<dbReference type="EMBL" id="JAANAS010000001">
    <property type="protein sequence ID" value="NGZ88756.1"/>
    <property type="molecule type" value="Genomic_DNA"/>
</dbReference>
<dbReference type="RefSeq" id="WP_166399022.1">
    <property type="nucleotide sequence ID" value="NZ_JAANAS010000001.1"/>
</dbReference>
<evidence type="ECO:0000256" key="1">
    <source>
        <dbReference type="SAM" id="Phobius"/>
    </source>
</evidence>
<feature type="transmembrane region" description="Helical" evidence="1">
    <location>
        <begin position="78"/>
        <end position="96"/>
    </location>
</feature>
<reference evidence="2" key="1">
    <citation type="submission" date="2020-03" db="EMBL/GenBank/DDBJ databases">
        <title>Psychroflexus Maritimus sp. nov., isolate from marine sediment.</title>
        <authorList>
            <person name="Zhong Y.-L."/>
        </authorList>
    </citation>
    <scope>NUCLEOTIDE SEQUENCE</scope>
    <source>
        <strain evidence="2">C1</strain>
    </source>
</reference>
<dbReference type="AlphaFoldDB" id="A0A967AE13"/>
<protein>
    <submittedName>
        <fullName evidence="2">Uncharacterized protein</fullName>
    </submittedName>
</protein>
<evidence type="ECO:0000313" key="3">
    <source>
        <dbReference type="Proteomes" id="UP000643701"/>
    </source>
</evidence>
<keyword evidence="1" id="KW-1133">Transmembrane helix</keyword>
<proteinExistence type="predicted"/>
<gene>
    <name evidence="2" type="ORF">G7034_00640</name>
</gene>
<keyword evidence="1" id="KW-0812">Transmembrane</keyword>
<name>A0A967AE13_9FLAO</name>
<comment type="caution">
    <text evidence="2">The sequence shown here is derived from an EMBL/GenBank/DDBJ whole genome shotgun (WGS) entry which is preliminary data.</text>
</comment>